<dbReference type="InterPro" id="IPR036612">
    <property type="entry name" value="KH_dom_type_1_sf"/>
</dbReference>
<dbReference type="GO" id="GO:0003723">
    <property type="term" value="F:RNA binding"/>
    <property type="evidence" value="ECO:0007669"/>
    <property type="project" value="InterPro"/>
</dbReference>
<feature type="domain" description="K Homology" evidence="1">
    <location>
        <begin position="113"/>
        <end position="167"/>
    </location>
</feature>
<dbReference type="InterPro" id="IPR004088">
    <property type="entry name" value="KH_dom_type_1"/>
</dbReference>
<reference evidence="2" key="1">
    <citation type="journal article" date="2020" name="Nature">
        <title>Giant virus diversity and host interactions through global metagenomics.</title>
        <authorList>
            <person name="Schulz F."/>
            <person name="Roux S."/>
            <person name="Paez-Espino D."/>
            <person name="Jungbluth S."/>
            <person name="Walsh D.A."/>
            <person name="Denef V.J."/>
            <person name="McMahon K.D."/>
            <person name="Konstantinidis K.T."/>
            <person name="Eloe-Fadrosh E.A."/>
            <person name="Kyrpides N.C."/>
            <person name="Woyke T."/>
        </authorList>
    </citation>
    <scope>NUCLEOTIDE SEQUENCE</scope>
    <source>
        <strain evidence="2">GVMAG-M-3300018416-26</strain>
    </source>
</reference>
<dbReference type="Gene3D" id="3.30.310.210">
    <property type="match status" value="1"/>
</dbReference>
<dbReference type="PROSITE" id="PS50084">
    <property type="entry name" value="KH_TYPE_1"/>
    <property type="match status" value="1"/>
</dbReference>
<dbReference type="EMBL" id="MN739221">
    <property type="protein sequence ID" value="QHS94401.1"/>
    <property type="molecule type" value="Genomic_DNA"/>
</dbReference>
<organism evidence="2">
    <name type="scientific">viral metagenome</name>
    <dbReference type="NCBI Taxonomy" id="1070528"/>
    <lineage>
        <taxon>unclassified sequences</taxon>
        <taxon>metagenomes</taxon>
        <taxon>organismal metagenomes</taxon>
    </lineage>
</organism>
<proteinExistence type="predicted"/>
<name>A0A6C0BRH3_9ZZZZ</name>
<sequence>MQLMYPSNFYTHVHVDIPHELMKHVIGTKGKWFHIIKEKCMVSYVWFNKKRSIVEIWGPINYLMSAYYSVLQRITFIKERFAHELITSDKEVTRKWPNDSYVELDLNSIENFVSYDMIKFLIGRNGQNFKFITKASGVSFIWYNSQKHCIQIWGLSEDINNSMSMLQSKITQISSNFNQFTQDIDEEMIVI</sequence>
<dbReference type="Pfam" id="PF00013">
    <property type="entry name" value="KH_1"/>
    <property type="match status" value="1"/>
</dbReference>
<dbReference type="AlphaFoldDB" id="A0A6C0BRH3"/>
<accession>A0A6C0BRH3</accession>
<evidence type="ECO:0000259" key="1">
    <source>
        <dbReference type="Pfam" id="PF00013"/>
    </source>
</evidence>
<dbReference type="SUPFAM" id="SSF54791">
    <property type="entry name" value="Eukaryotic type KH-domain (KH-domain type I)"/>
    <property type="match status" value="2"/>
</dbReference>
<evidence type="ECO:0000313" key="2">
    <source>
        <dbReference type="EMBL" id="QHS94401.1"/>
    </source>
</evidence>
<protein>
    <recommendedName>
        <fullName evidence="1">K Homology domain-containing protein</fullName>
    </recommendedName>
</protein>